<dbReference type="InterPro" id="IPR037066">
    <property type="entry name" value="Plug_dom_sf"/>
</dbReference>
<evidence type="ECO:0000256" key="1">
    <source>
        <dbReference type="ARBA" id="ARBA00004571"/>
    </source>
</evidence>
<keyword evidence="6 11" id="KW-0798">TonB box</keyword>
<evidence type="ECO:0000259" key="14">
    <source>
        <dbReference type="Pfam" id="PF07715"/>
    </source>
</evidence>
<dbReference type="CDD" id="cd01347">
    <property type="entry name" value="ligand_gated_channel"/>
    <property type="match status" value="1"/>
</dbReference>
<evidence type="ECO:0000256" key="10">
    <source>
        <dbReference type="PROSITE-ProRule" id="PRU01360"/>
    </source>
</evidence>
<dbReference type="InterPro" id="IPR000531">
    <property type="entry name" value="Beta-barrel_TonB"/>
</dbReference>
<dbReference type="PANTHER" id="PTHR32552:SF90">
    <property type="entry name" value="METAL-PSEUDOPALINE RECEPTOR CNTO"/>
    <property type="match status" value="1"/>
</dbReference>
<dbReference type="InterPro" id="IPR012910">
    <property type="entry name" value="Plug_dom"/>
</dbReference>
<evidence type="ECO:0000256" key="2">
    <source>
        <dbReference type="ARBA" id="ARBA00009810"/>
    </source>
</evidence>
<organism evidence="15 16">
    <name type="scientific">Novosphingobium umbonatum</name>
    <dbReference type="NCBI Taxonomy" id="1908524"/>
    <lineage>
        <taxon>Bacteria</taxon>
        <taxon>Pseudomonadati</taxon>
        <taxon>Pseudomonadota</taxon>
        <taxon>Alphaproteobacteria</taxon>
        <taxon>Sphingomonadales</taxon>
        <taxon>Sphingomonadaceae</taxon>
        <taxon>Novosphingobium</taxon>
    </lineage>
</organism>
<feature type="signal peptide" evidence="12">
    <location>
        <begin position="1"/>
        <end position="25"/>
    </location>
</feature>
<evidence type="ECO:0000256" key="7">
    <source>
        <dbReference type="ARBA" id="ARBA00023136"/>
    </source>
</evidence>
<keyword evidence="16" id="KW-1185">Reference proteome</keyword>
<dbReference type="AlphaFoldDB" id="A0A3S2VEB6"/>
<dbReference type="OrthoDB" id="9760333at2"/>
<evidence type="ECO:0000256" key="5">
    <source>
        <dbReference type="ARBA" id="ARBA00022692"/>
    </source>
</evidence>
<dbReference type="GO" id="GO:0038023">
    <property type="term" value="F:signaling receptor activity"/>
    <property type="evidence" value="ECO:0007669"/>
    <property type="project" value="InterPro"/>
</dbReference>
<keyword evidence="7 10" id="KW-0472">Membrane</keyword>
<name>A0A3S2VEB6_9SPHN</name>
<accession>A0A3S2VEB6</accession>
<evidence type="ECO:0000256" key="9">
    <source>
        <dbReference type="ARBA" id="ARBA00023237"/>
    </source>
</evidence>
<comment type="similarity">
    <text evidence="2 10 11">Belongs to the TonB-dependent receptor family.</text>
</comment>
<keyword evidence="3 10" id="KW-0813">Transport</keyword>
<gene>
    <name evidence="15" type="ORF">EOE18_06865</name>
</gene>
<evidence type="ECO:0000256" key="11">
    <source>
        <dbReference type="RuleBase" id="RU003357"/>
    </source>
</evidence>
<evidence type="ECO:0000256" key="3">
    <source>
        <dbReference type="ARBA" id="ARBA00022448"/>
    </source>
</evidence>
<sequence length="710" mass="76546">MKPKCHWLFSASVSLAALIAAPSHAAEAGDDHIVVTAQRQPYRGDVPVKELPQSIQLIDAKLMDKVNLTKLDSITEIASGVVRQNNFGGLWDSFAIRGFAGDENFPTGILVNGFNGGRGYGGARDASNVETIEVLKGPNGAVFGRGEPGGTINIITKKAKLGSSFGRVGLQGGSFNTYRGEGDANIAIGEKLAVRVNGAVETADSFRRTVHTSKEVANPSVLFQPTDKTTISYELEYVKLRSPFDRGIVAVNGKLGAVSRSTFLGEPGDGPMRVNVWGHQAQVQQKLGGDWLAILGFGKRNTSMIGYSEDPELASGRQTLASTGTMLARQRRYRDFSTQNVTGRAEISGRIKTGPILHHVMLGGDVDEFDINMLQLRIRPSAYTAGGAITSANNAINIFNPVYGQQPVPTAILTNSLEKQKSWGIYFQDQMDVGEKLKLRFGGRFDHFNQQIGARVGEFNLTTNVVKERFSPTVGLLYDLNPRLGLFAAWGNGFRPNSGQDVRGNPFAPENSKSYELGTRYTSKVISGSLAVFTMTKQNILTFDPLNSGFSITGGSARSTGVEASVDAHLPGMVELHGTYAYTDAHWTSASRDVNFGQTIQPGAKLINIPAHSANLLVTKGFDLGEDGKLTVGAGVNHVSSRLGETATSFILPAYTLTRALVTFEPTKNIRMGVDVTNLFNVTWYASSYSTLWVAPGAPRTVMARIGYSF</sequence>
<evidence type="ECO:0000259" key="13">
    <source>
        <dbReference type="Pfam" id="PF00593"/>
    </source>
</evidence>
<reference evidence="15 16" key="1">
    <citation type="submission" date="2019-01" db="EMBL/GenBank/DDBJ databases">
        <authorList>
            <person name="Chen W.-M."/>
        </authorList>
    </citation>
    <scope>NUCLEOTIDE SEQUENCE [LARGE SCALE GENOMIC DNA]</scope>
    <source>
        <strain evidence="15 16">FSY-9</strain>
    </source>
</reference>
<dbReference type="SUPFAM" id="SSF56935">
    <property type="entry name" value="Porins"/>
    <property type="match status" value="1"/>
</dbReference>
<dbReference type="InterPro" id="IPR039426">
    <property type="entry name" value="TonB-dep_rcpt-like"/>
</dbReference>
<comment type="subcellular location">
    <subcellularLocation>
        <location evidence="1 10">Cell outer membrane</location>
        <topology evidence="1 10">Multi-pass membrane protein</topology>
    </subcellularLocation>
</comment>
<dbReference type="PANTHER" id="PTHR32552">
    <property type="entry name" value="FERRICHROME IRON RECEPTOR-RELATED"/>
    <property type="match status" value="1"/>
</dbReference>
<dbReference type="Proteomes" id="UP000282837">
    <property type="component" value="Unassembled WGS sequence"/>
</dbReference>
<feature type="chain" id="PRO_5018578667" evidence="12">
    <location>
        <begin position="26"/>
        <end position="710"/>
    </location>
</feature>
<dbReference type="EMBL" id="SACO01000004">
    <property type="protein sequence ID" value="RVU05934.1"/>
    <property type="molecule type" value="Genomic_DNA"/>
</dbReference>
<dbReference type="PROSITE" id="PS52016">
    <property type="entry name" value="TONB_DEPENDENT_REC_3"/>
    <property type="match status" value="1"/>
</dbReference>
<proteinExistence type="inferred from homology"/>
<dbReference type="GO" id="GO:0015891">
    <property type="term" value="P:siderophore transport"/>
    <property type="evidence" value="ECO:0007669"/>
    <property type="project" value="InterPro"/>
</dbReference>
<comment type="caution">
    <text evidence="15">The sequence shown here is derived from an EMBL/GenBank/DDBJ whole genome shotgun (WGS) entry which is preliminary data.</text>
</comment>
<feature type="domain" description="TonB-dependent receptor plug" evidence="14">
    <location>
        <begin position="48"/>
        <end position="151"/>
    </location>
</feature>
<keyword evidence="8 15" id="KW-0675">Receptor</keyword>
<protein>
    <submittedName>
        <fullName evidence="15">TonB-dependent receptor</fullName>
    </submittedName>
</protein>
<evidence type="ECO:0000256" key="4">
    <source>
        <dbReference type="ARBA" id="ARBA00022452"/>
    </source>
</evidence>
<evidence type="ECO:0000256" key="8">
    <source>
        <dbReference type="ARBA" id="ARBA00023170"/>
    </source>
</evidence>
<keyword evidence="4 10" id="KW-1134">Transmembrane beta strand</keyword>
<keyword evidence="9 10" id="KW-0998">Cell outer membrane</keyword>
<dbReference type="Gene3D" id="2.170.130.10">
    <property type="entry name" value="TonB-dependent receptor, plug domain"/>
    <property type="match status" value="1"/>
</dbReference>
<evidence type="ECO:0000313" key="15">
    <source>
        <dbReference type="EMBL" id="RVU05934.1"/>
    </source>
</evidence>
<evidence type="ECO:0000313" key="16">
    <source>
        <dbReference type="Proteomes" id="UP000282837"/>
    </source>
</evidence>
<evidence type="ECO:0000256" key="12">
    <source>
        <dbReference type="SAM" id="SignalP"/>
    </source>
</evidence>
<dbReference type="Pfam" id="PF07715">
    <property type="entry name" value="Plug"/>
    <property type="match status" value="1"/>
</dbReference>
<dbReference type="Pfam" id="PF00593">
    <property type="entry name" value="TonB_dep_Rec_b-barrel"/>
    <property type="match status" value="1"/>
</dbReference>
<dbReference type="InterPro" id="IPR036942">
    <property type="entry name" value="Beta-barrel_TonB_sf"/>
</dbReference>
<dbReference type="InterPro" id="IPR010105">
    <property type="entry name" value="TonB_sidphr_rcpt"/>
</dbReference>
<keyword evidence="12" id="KW-0732">Signal</keyword>
<dbReference type="NCBIfam" id="TIGR01783">
    <property type="entry name" value="TonB-siderophor"/>
    <property type="match status" value="1"/>
</dbReference>
<dbReference type="Gene3D" id="2.40.170.20">
    <property type="entry name" value="TonB-dependent receptor, beta-barrel domain"/>
    <property type="match status" value="1"/>
</dbReference>
<evidence type="ECO:0000256" key="6">
    <source>
        <dbReference type="ARBA" id="ARBA00023077"/>
    </source>
</evidence>
<dbReference type="GO" id="GO:0015344">
    <property type="term" value="F:siderophore uptake transmembrane transporter activity"/>
    <property type="evidence" value="ECO:0007669"/>
    <property type="project" value="TreeGrafter"/>
</dbReference>
<dbReference type="GO" id="GO:0009279">
    <property type="term" value="C:cell outer membrane"/>
    <property type="evidence" value="ECO:0007669"/>
    <property type="project" value="UniProtKB-SubCell"/>
</dbReference>
<feature type="domain" description="TonB-dependent receptor-like beta-barrel" evidence="13">
    <location>
        <begin position="224"/>
        <end position="679"/>
    </location>
</feature>
<keyword evidence="5 10" id="KW-0812">Transmembrane</keyword>